<dbReference type="InterPro" id="IPR044819">
    <property type="entry name" value="OBL-like"/>
</dbReference>
<proteinExistence type="predicted"/>
<evidence type="ECO:0000313" key="2">
    <source>
        <dbReference type="Proteomes" id="UP000237105"/>
    </source>
</evidence>
<dbReference type="GO" id="GO:0006629">
    <property type="term" value="P:lipid metabolic process"/>
    <property type="evidence" value="ECO:0007669"/>
    <property type="project" value="InterPro"/>
</dbReference>
<dbReference type="AlphaFoldDB" id="A0A2P5CSU0"/>
<keyword evidence="2" id="KW-1185">Reference proteome</keyword>
<dbReference type="STRING" id="3476.A0A2P5CSU0"/>
<name>A0A2P5CSU0_PARAD</name>
<sequence length="92" mass="10542">MVLCLAEEKVEKTDDQPSSAYASVLGNLDWRVELDENIKPDVEKYNGSLSIMAAKLSYENESFIKNVVKNHWKGVKMKEFLKVGVNFKIFKD</sequence>
<organism evidence="1 2">
    <name type="scientific">Parasponia andersonii</name>
    <name type="common">Sponia andersonii</name>
    <dbReference type="NCBI Taxonomy" id="3476"/>
    <lineage>
        <taxon>Eukaryota</taxon>
        <taxon>Viridiplantae</taxon>
        <taxon>Streptophyta</taxon>
        <taxon>Embryophyta</taxon>
        <taxon>Tracheophyta</taxon>
        <taxon>Spermatophyta</taxon>
        <taxon>Magnoliopsida</taxon>
        <taxon>eudicotyledons</taxon>
        <taxon>Gunneridae</taxon>
        <taxon>Pentapetalae</taxon>
        <taxon>rosids</taxon>
        <taxon>fabids</taxon>
        <taxon>Rosales</taxon>
        <taxon>Cannabaceae</taxon>
        <taxon>Parasponia</taxon>
    </lineage>
</organism>
<protein>
    <submittedName>
        <fullName evidence="1">Uncharacterized protein</fullName>
    </submittedName>
</protein>
<accession>A0A2P5CSU0</accession>
<dbReference type="GO" id="GO:0004806">
    <property type="term" value="F:triacylglycerol lipase activity"/>
    <property type="evidence" value="ECO:0007669"/>
    <property type="project" value="InterPro"/>
</dbReference>
<dbReference type="Proteomes" id="UP000237105">
    <property type="component" value="Unassembled WGS sequence"/>
</dbReference>
<dbReference type="EMBL" id="JXTB01000098">
    <property type="protein sequence ID" value="PON64114.1"/>
    <property type="molecule type" value="Genomic_DNA"/>
</dbReference>
<dbReference type="PANTHER" id="PTHR46086:SF4">
    <property type="entry name" value="ALPHA_BETA-HYDROLASES SUPERFAMILY PROTEIN"/>
    <property type="match status" value="1"/>
</dbReference>
<gene>
    <name evidence="1" type="ORF">PanWU01x14_126360</name>
</gene>
<comment type="caution">
    <text evidence="1">The sequence shown here is derived from an EMBL/GenBank/DDBJ whole genome shotgun (WGS) entry which is preliminary data.</text>
</comment>
<dbReference type="PANTHER" id="PTHR46086">
    <property type="entry name" value="ALPHA/BETA-HYDROLASES SUPERFAMILY PROTEIN"/>
    <property type="match status" value="1"/>
</dbReference>
<dbReference type="OrthoDB" id="1938854at2759"/>
<evidence type="ECO:0000313" key="1">
    <source>
        <dbReference type="EMBL" id="PON64114.1"/>
    </source>
</evidence>
<reference evidence="2" key="1">
    <citation type="submission" date="2016-06" db="EMBL/GenBank/DDBJ databases">
        <title>Parallel loss of symbiosis genes in relatives of nitrogen-fixing non-legume Parasponia.</title>
        <authorList>
            <person name="Van Velzen R."/>
            <person name="Holmer R."/>
            <person name="Bu F."/>
            <person name="Rutten L."/>
            <person name="Van Zeijl A."/>
            <person name="Liu W."/>
            <person name="Santuari L."/>
            <person name="Cao Q."/>
            <person name="Sharma T."/>
            <person name="Shen D."/>
            <person name="Roswanjaya Y."/>
            <person name="Wardhani T."/>
            <person name="Kalhor M.S."/>
            <person name="Jansen J."/>
            <person name="Van den Hoogen J."/>
            <person name="Gungor B."/>
            <person name="Hartog M."/>
            <person name="Hontelez J."/>
            <person name="Verver J."/>
            <person name="Yang W.-C."/>
            <person name="Schijlen E."/>
            <person name="Repin R."/>
            <person name="Schilthuizen M."/>
            <person name="Schranz E."/>
            <person name="Heidstra R."/>
            <person name="Miyata K."/>
            <person name="Fedorova E."/>
            <person name="Kohlen W."/>
            <person name="Bisseling T."/>
            <person name="Smit S."/>
            <person name="Geurts R."/>
        </authorList>
    </citation>
    <scope>NUCLEOTIDE SEQUENCE [LARGE SCALE GENOMIC DNA]</scope>
    <source>
        <strain evidence="2">cv. WU1-14</strain>
    </source>
</reference>